<dbReference type="AlphaFoldDB" id="C7NTT6"/>
<keyword evidence="2" id="KW-1133">Transmembrane helix</keyword>
<keyword evidence="4" id="KW-1185">Reference proteome</keyword>
<keyword evidence="2" id="KW-0472">Membrane</keyword>
<name>C7NTT6_HALUD</name>
<evidence type="ECO:0000313" key="4">
    <source>
        <dbReference type="Proteomes" id="UP000002071"/>
    </source>
</evidence>
<dbReference type="EMBL" id="CP001687">
    <property type="protein sequence ID" value="ACV10925.1"/>
    <property type="molecule type" value="Genomic_DNA"/>
</dbReference>
<sequence length="168" mass="19123">MSWRSRLQGRQTQFYIEFLYGFLFIAGFALLMFQFDPRVAAFEGGLVIGYILRVWEKMSIYERIIEERVSEAAESQVEAELDEQVPEEVQTEVQEQVPAEVETEFDDQVEAEVTDRVEEQVVDEVEAELEAQVADEVEAELDERLDDDGTTADGEADTAAPGTDRQSE</sequence>
<feature type="compositionally biased region" description="Acidic residues" evidence="1">
    <location>
        <begin position="130"/>
        <end position="156"/>
    </location>
</feature>
<feature type="transmembrane region" description="Helical" evidence="2">
    <location>
        <begin position="12"/>
        <end position="33"/>
    </location>
</feature>
<dbReference type="eggNOG" id="arCOG07580">
    <property type="taxonomic scope" value="Archaea"/>
</dbReference>
<dbReference type="GeneID" id="8383010"/>
<feature type="region of interest" description="Disordered" evidence="1">
    <location>
        <begin position="75"/>
        <end position="99"/>
    </location>
</feature>
<evidence type="ECO:0000313" key="3">
    <source>
        <dbReference type="EMBL" id="ACV10925.1"/>
    </source>
</evidence>
<dbReference type="KEGG" id="hut:Huta_0740"/>
<proteinExistence type="predicted"/>
<dbReference type="OrthoDB" id="331560at2157"/>
<protein>
    <recommendedName>
        <fullName evidence="5">Glutamate/valine-rich protein</fullName>
    </recommendedName>
</protein>
<accession>C7NTT6</accession>
<dbReference type="Proteomes" id="UP000002071">
    <property type="component" value="Chromosome"/>
</dbReference>
<feature type="region of interest" description="Disordered" evidence="1">
    <location>
        <begin position="130"/>
        <end position="168"/>
    </location>
</feature>
<evidence type="ECO:0000256" key="2">
    <source>
        <dbReference type="SAM" id="Phobius"/>
    </source>
</evidence>
<reference evidence="3 4" key="1">
    <citation type="journal article" date="2009" name="Stand. Genomic Sci.">
        <title>Complete genome sequence of Halorhabdus utahensis type strain (AX-2).</title>
        <authorList>
            <person name="Anderson I."/>
            <person name="Tindall B.J."/>
            <person name="Pomrenke H."/>
            <person name="Goker M."/>
            <person name="Lapidus A."/>
            <person name="Nolan M."/>
            <person name="Copeland A."/>
            <person name="Glavina Del Rio T."/>
            <person name="Chen F."/>
            <person name="Tice H."/>
            <person name="Cheng J.F."/>
            <person name="Lucas S."/>
            <person name="Chertkov O."/>
            <person name="Bruce D."/>
            <person name="Brettin T."/>
            <person name="Detter J.C."/>
            <person name="Han C."/>
            <person name="Goodwin L."/>
            <person name="Land M."/>
            <person name="Hauser L."/>
            <person name="Chang Y.J."/>
            <person name="Jeffries C.D."/>
            <person name="Pitluck S."/>
            <person name="Pati A."/>
            <person name="Mavromatis K."/>
            <person name="Ivanova N."/>
            <person name="Ovchinnikova G."/>
            <person name="Chen A."/>
            <person name="Palaniappan K."/>
            <person name="Chain P."/>
            <person name="Rohde M."/>
            <person name="Bristow J."/>
            <person name="Eisen J.A."/>
            <person name="Markowitz V."/>
            <person name="Hugenholtz P."/>
            <person name="Kyrpides N.C."/>
            <person name="Klenk H.P."/>
        </authorList>
    </citation>
    <scope>NUCLEOTIDE SEQUENCE [LARGE SCALE GENOMIC DNA]</scope>
    <source>
        <strain evidence="4">DSM 12940 / JCM 11049 / AX-2</strain>
    </source>
</reference>
<evidence type="ECO:0000256" key="1">
    <source>
        <dbReference type="SAM" id="MobiDB-lite"/>
    </source>
</evidence>
<evidence type="ECO:0008006" key="5">
    <source>
        <dbReference type="Google" id="ProtNLM"/>
    </source>
</evidence>
<dbReference type="HOGENOM" id="CLU_137169_0_0_2"/>
<feature type="compositionally biased region" description="Acidic residues" evidence="1">
    <location>
        <begin position="77"/>
        <end position="90"/>
    </location>
</feature>
<feature type="compositionally biased region" description="Low complexity" evidence="1">
    <location>
        <begin position="157"/>
        <end position="168"/>
    </location>
</feature>
<gene>
    <name evidence="3" type="ordered locus">Huta_0740</name>
</gene>
<organism evidence="3 4">
    <name type="scientific">Halorhabdus utahensis (strain DSM 12940 / JCM 11049 / AX-2)</name>
    <dbReference type="NCBI Taxonomy" id="519442"/>
    <lineage>
        <taxon>Archaea</taxon>
        <taxon>Methanobacteriati</taxon>
        <taxon>Methanobacteriota</taxon>
        <taxon>Stenosarchaea group</taxon>
        <taxon>Halobacteria</taxon>
        <taxon>Halobacteriales</taxon>
        <taxon>Haloarculaceae</taxon>
        <taxon>Halorhabdus</taxon>
    </lineage>
</organism>
<dbReference type="RefSeq" id="WP_015788505.1">
    <property type="nucleotide sequence ID" value="NC_013158.1"/>
</dbReference>
<keyword evidence="2" id="KW-0812">Transmembrane</keyword>